<dbReference type="AlphaFoldDB" id="A0A2B7YQY7"/>
<dbReference type="EMBL" id="PDNA01000017">
    <property type="protein sequence ID" value="PGH26424.1"/>
    <property type="molecule type" value="Genomic_DNA"/>
</dbReference>
<evidence type="ECO:0000313" key="2">
    <source>
        <dbReference type="EMBL" id="PGH26424.1"/>
    </source>
</evidence>
<dbReference type="OrthoDB" id="4154404at2759"/>
<keyword evidence="1" id="KW-0732">Signal</keyword>
<name>A0A2B7YQY7_POLH7</name>
<keyword evidence="3" id="KW-1185">Reference proteome</keyword>
<gene>
    <name evidence="2" type="ORF">AJ80_01922</name>
</gene>
<evidence type="ECO:0000313" key="3">
    <source>
        <dbReference type="Proteomes" id="UP000224634"/>
    </source>
</evidence>
<comment type="caution">
    <text evidence="2">The sequence shown here is derived from an EMBL/GenBank/DDBJ whole genome shotgun (WGS) entry which is preliminary data.</text>
</comment>
<sequence length="336" mass="36409">MAKSSLRLNTPVTWLNAFLLLHFLHTTSAHSELVGCDTFKCPIGNGGNSFCAVGEINFTAIGISSFNSTYVNNGTTPLTWTVGATAYPANVYPPQDSQYIRVSRSFFLGVPPTADLVDNDSFGACAIFLRGVFAGQSDPSQGEISACDSSLGSRCKDGLLGLANNITNSLLSSENVAGLQFCHRLARELRLQLPAACKRDRYLEPTFNSKRDRSPLLVQKDSECYPTTGGRDYNLTSEFVANDRASPEHDALRRIRTEATPLMTVFYPASQENKTSNLSSSGIDVHMTCLQVVGGNFTQATAQTPSIAPPALRQLDGWETMLMTMLLFASIVALVL</sequence>
<protein>
    <submittedName>
        <fullName evidence="2">Uncharacterized protein</fullName>
    </submittedName>
</protein>
<dbReference type="STRING" id="1447883.A0A2B7YQY7"/>
<reference evidence="2 3" key="1">
    <citation type="submission" date="2017-10" db="EMBL/GenBank/DDBJ databases">
        <title>Comparative genomics in systemic dimorphic fungi from Ajellomycetaceae.</title>
        <authorList>
            <person name="Munoz J.F."/>
            <person name="Mcewen J.G."/>
            <person name="Clay O.K."/>
            <person name="Cuomo C.A."/>
        </authorList>
    </citation>
    <scope>NUCLEOTIDE SEQUENCE [LARGE SCALE GENOMIC DNA]</scope>
    <source>
        <strain evidence="2 3">UAMH7299</strain>
    </source>
</reference>
<feature type="signal peptide" evidence="1">
    <location>
        <begin position="1"/>
        <end position="29"/>
    </location>
</feature>
<feature type="chain" id="PRO_5012744612" evidence="1">
    <location>
        <begin position="30"/>
        <end position="336"/>
    </location>
</feature>
<dbReference type="Proteomes" id="UP000224634">
    <property type="component" value="Unassembled WGS sequence"/>
</dbReference>
<organism evidence="2 3">
    <name type="scientific">Polytolypa hystricis (strain UAMH7299)</name>
    <dbReference type="NCBI Taxonomy" id="1447883"/>
    <lineage>
        <taxon>Eukaryota</taxon>
        <taxon>Fungi</taxon>
        <taxon>Dikarya</taxon>
        <taxon>Ascomycota</taxon>
        <taxon>Pezizomycotina</taxon>
        <taxon>Eurotiomycetes</taxon>
        <taxon>Eurotiomycetidae</taxon>
        <taxon>Onygenales</taxon>
        <taxon>Onygenales incertae sedis</taxon>
        <taxon>Polytolypa</taxon>
    </lineage>
</organism>
<proteinExistence type="predicted"/>
<accession>A0A2B7YQY7</accession>
<evidence type="ECO:0000256" key="1">
    <source>
        <dbReference type="SAM" id="SignalP"/>
    </source>
</evidence>